<reference evidence="4" key="3">
    <citation type="submission" date="2023-11" db="EMBL/GenBank/DDBJ databases">
        <authorList>
            <person name="Beijen E."/>
            <person name="Ohm R.A."/>
        </authorList>
    </citation>
    <scope>NUCLEOTIDE SEQUENCE</scope>
    <source>
        <strain evidence="4">CBS 150709</strain>
    </source>
</reference>
<protein>
    <recommendedName>
        <fullName evidence="3">DJ-1/PfpI domain-containing protein</fullName>
    </recommendedName>
</protein>
<organism evidence="5 6">
    <name type="scientific">Purpureocillium lilacinum</name>
    <name type="common">Paecilomyces lilacinus</name>
    <dbReference type="NCBI Taxonomy" id="33203"/>
    <lineage>
        <taxon>Eukaryota</taxon>
        <taxon>Fungi</taxon>
        <taxon>Dikarya</taxon>
        <taxon>Ascomycota</taxon>
        <taxon>Pezizomycotina</taxon>
        <taxon>Sordariomycetes</taxon>
        <taxon>Hypocreomycetidae</taxon>
        <taxon>Hypocreales</taxon>
        <taxon>Ophiocordycipitaceae</taxon>
        <taxon>Purpureocillium</taxon>
    </lineage>
</organism>
<reference evidence="5" key="1">
    <citation type="submission" date="2015-05" db="EMBL/GenBank/DDBJ databases">
        <authorList>
            <person name="Wang D.B."/>
            <person name="Wang M."/>
        </authorList>
    </citation>
    <scope>NUCLEOTIDE SEQUENCE</scope>
    <source>
        <strain evidence="5">36-1</strain>
    </source>
</reference>
<keyword evidence="7" id="KW-1185">Reference proteome</keyword>
<proteinExistence type="predicted"/>
<dbReference type="EMBL" id="JAWRVI010000028">
    <property type="protein sequence ID" value="KAK4087997.1"/>
    <property type="molecule type" value="Genomic_DNA"/>
</dbReference>
<dbReference type="Proteomes" id="UP000245956">
    <property type="component" value="Unassembled WGS sequence"/>
</dbReference>
<reference evidence="5 6" key="2">
    <citation type="journal article" date="2016" name="Front. Microbiol.">
        <title>Genome and transcriptome sequences reveal the specific parasitism of the nematophagous Purpureocillium lilacinum 36-1.</title>
        <authorList>
            <person name="Xie J."/>
            <person name="Li S."/>
            <person name="Mo C."/>
            <person name="Xiao X."/>
            <person name="Peng D."/>
            <person name="Wang G."/>
            <person name="Xiao Y."/>
        </authorList>
    </citation>
    <scope>NUCLEOTIDE SEQUENCE [LARGE SCALE GENOMIC DNA]</scope>
    <source>
        <strain evidence="5 6">36-1</strain>
    </source>
</reference>
<sequence>MILFSILLAFTGLVTVQGGAPDRTAEQTANSKRTISLGVVVFPGFEPLDVFGPLEMFYSLSRSYKMTLSVIAEKPGPVSGGIPPIKAEDATEAQDFGWMLQPTIDATHSFDDAPAIDVLLIPGGYGNVALEQNNNTMVEDFIRRRIDRVDYLFSVCTGAVSLAKAGVLEGKKATTNKASWAWVTSHGTNVTWVPVARWVQDGKIWSSSGVAAGMDMAYAFLSHLYGTNDERVDGMMNGIEYAPHTHADWDPFAVVHKVFRSTNFFGTRRSLQSQVPGSDPNADLTDCTKPAGY</sequence>
<dbReference type="InterPro" id="IPR052158">
    <property type="entry name" value="INH-QAR"/>
</dbReference>
<feature type="region of interest" description="Disordered" evidence="1">
    <location>
        <begin position="271"/>
        <end position="293"/>
    </location>
</feature>
<dbReference type="Proteomes" id="UP001287286">
    <property type="component" value="Unassembled WGS sequence"/>
</dbReference>
<evidence type="ECO:0000256" key="1">
    <source>
        <dbReference type="SAM" id="MobiDB-lite"/>
    </source>
</evidence>
<evidence type="ECO:0000313" key="4">
    <source>
        <dbReference type="EMBL" id="KAK4087997.1"/>
    </source>
</evidence>
<gene>
    <name evidence="5" type="ORF">PCL_04917</name>
    <name evidence="4" type="ORF">Purlil1_7755</name>
</gene>
<comment type="caution">
    <text evidence="5">The sequence shown here is derived from an EMBL/GenBank/DDBJ whole genome shotgun (WGS) entry which is preliminary data.</text>
</comment>
<dbReference type="SUPFAM" id="SSF52317">
    <property type="entry name" value="Class I glutamine amidotransferase-like"/>
    <property type="match status" value="1"/>
</dbReference>
<dbReference type="AlphaFoldDB" id="A0A2U3DWA5"/>
<feature type="signal peptide" evidence="2">
    <location>
        <begin position="1"/>
        <end position="18"/>
    </location>
</feature>
<evidence type="ECO:0000313" key="7">
    <source>
        <dbReference type="Proteomes" id="UP001287286"/>
    </source>
</evidence>
<accession>A0A2U3DWA5</accession>
<evidence type="ECO:0000313" key="5">
    <source>
        <dbReference type="EMBL" id="PWI66504.1"/>
    </source>
</evidence>
<dbReference type="Gene3D" id="3.40.50.880">
    <property type="match status" value="1"/>
</dbReference>
<feature type="chain" id="PRO_5015446785" description="DJ-1/PfpI domain-containing protein" evidence="2">
    <location>
        <begin position="19"/>
        <end position="293"/>
    </location>
</feature>
<dbReference type="CDD" id="cd03139">
    <property type="entry name" value="GATase1_PfpI_2"/>
    <property type="match status" value="1"/>
</dbReference>
<dbReference type="InterPro" id="IPR029062">
    <property type="entry name" value="Class_I_gatase-like"/>
</dbReference>
<evidence type="ECO:0000259" key="3">
    <source>
        <dbReference type="Pfam" id="PF01965"/>
    </source>
</evidence>
<dbReference type="PANTHER" id="PTHR43130">
    <property type="entry name" value="ARAC-FAMILY TRANSCRIPTIONAL REGULATOR"/>
    <property type="match status" value="1"/>
</dbReference>
<dbReference type="Pfam" id="PF01965">
    <property type="entry name" value="DJ-1_PfpI"/>
    <property type="match status" value="1"/>
</dbReference>
<name>A0A2U3DWA5_PURLI</name>
<dbReference type="EMBL" id="LCWV01000024">
    <property type="protein sequence ID" value="PWI66504.1"/>
    <property type="molecule type" value="Genomic_DNA"/>
</dbReference>
<feature type="domain" description="DJ-1/PfpI" evidence="3">
    <location>
        <begin position="39"/>
        <end position="221"/>
    </location>
</feature>
<keyword evidence="2" id="KW-0732">Signal</keyword>
<dbReference type="InterPro" id="IPR002818">
    <property type="entry name" value="DJ-1/PfpI"/>
</dbReference>
<dbReference type="PANTHER" id="PTHR43130:SF15">
    <property type="entry name" value="THIJ_PFPI FAMILY PROTEIN (AFU_ORTHOLOGUE AFUA_5G14240)"/>
    <property type="match status" value="1"/>
</dbReference>
<reference evidence="4 7" key="4">
    <citation type="journal article" date="2024" name="Microbiol. Resour. Announc.">
        <title>Genome annotations for the ascomycete fungi Trichoderma harzianum, Trichoderma aggressivum, and Purpureocillium lilacinum.</title>
        <authorList>
            <person name="Beijen E.P.W."/>
            <person name="Ohm R.A."/>
        </authorList>
    </citation>
    <scope>NUCLEOTIDE SEQUENCE [LARGE SCALE GENOMIC DNA]</scope>
    <source>
        <strain evidence="4 7">CBS 150709</strain>
    </source>
</reference>
<evidence type="ECO:0000256" key="2">
    <source>
        <dbReference type="SAM" id="SignalP"/>
    </source>
</evidence>
<evidence type="ECO:0000313" key="6">
    <source>
        <dbReference type="Proteomes" id="UP000245956"/>
    </source>
</evidence>